<feature type="region of interest" description="Disordered" evidence="8">
    <location>
        <begin position="180"/>
        <end position="260"/>
    </location>
</feature>
<evidence type="ECO:0000256" key="1">
    <source>
        <dbReference type="ARBA" id="ARBA00022723"/>
    </source>
</evidence>
<dbReference type="SUPFAM" id="SSF57667">
    <property type="entry name" value="beta-beta-alpha zinc fingers"/>
    <property type="match status" value="1"/>
</dbReference>
<name>A0A1Y2EP15_9BASI</name>
<feature type="compositionally biased region" description="Acidic residues" evidence="8">
    <location>
        <begin position="614"/>
        <end position="625"/>
    </location>
</feature>
<keyword evidence="6" id="KW-0804">Transcription</keyword>
<evidence type="ECO:0000256" key="2">
    <source>
        <dbReference type="ARBA" id="ARBA00022737"/>
    </source>
</evidence>
<dbReference type="FunFam" id="3.30.160.60:FF:000032">
    <property type="entry name" value="Krueppel-like factor 4"/>
    <property type="match status" value="1"/>
</dbReference>
<evidence type="ECO:0000259" key="9">
    <source>
        <dbReference type="PROSITE" id="PS50157"/>
    </source>
</evidence>
<evidence type="ECO:0000256" key="6">
    <source>
        <dbReference type="ARBA" id="ARBA00023163"/>
    </source>
</evidence>
<feature type="compositionally biased region" description="Pro residues" evidence="8">
    <location>
        <begin position="240"/>
        <end position="252"/>
    </location>
</feature>
<dbReference type="GO" id="GO:0005634">
    <property type="term" value="C:nucleus"/>
    <property type="evidence" value="ECO:0007669"/>
    <property type="project" value="UniProtKB-ARBA"/>
</dbReference>
<dbReference type="AlphaFoldDB" id="A0A1Y2EP15"/>
<comment type="caution">
    <text evidence="10">The sequence shown here is derived from an EMBL/GenBank/DDBJ whole genome shotgun (WGS) entry which is preliminary data.</text>
</comment>
<dbReference type="SMART" id="SM00355">
    <property type="entry name" value="ZnF_C2H2"/>
    <property type="match status" value="2"/>
</dbReference>
<dbReference type="GO" id="GO:0008270">
    <property type="term" value="F:zinc ion binding"/>
    <property type="evidence" value="ECO:0007669"/>
    <property type="project" value="UniProtKB-KW"/>
</dbReference>
<feature type="region of interest" description="Disordered" evidence="8">
    <location>
        <begin position="518"/>
        <end position="542"/>
    </location>
</feature>
<evidence type="ECO:0000313" key="11">
    <source>
        <dbReference type="Proteomes" id="UP000193467"/>
    </source>
</evidence>
<proteinExistence type="predicted"/>
<keyword evidence="11" id="KW-1185">Reference proteome</keyword>
<dbReference type="GO" id="GO:0000981">
    <property type="term" value="F:DNA-binding transcription factor activity, RNA polymerase II-specific"/>
    <property type="evidence" value="ECO:0007669"/>
    <property type="project" value="TreeGrafter"/>
</dbReference>
<dbReference type="GO" id="GO:0045944">
    <property type="term" value="P:positive regulation of transcription by RNA polymerase II"/>
    <property type="evidence" value="ECO:0007669"/>
    <property type="project" value="UniProtKB-ARBA"/>
</dbReference>
<dbReference type="PANTHER" id="PTHR19818:SF144">
    <property type="entry name" value="METALLOTHIONEIN EXPRESSION ACTIVATOR-RELATED"/>
    <property type="match status" value="1"/>
</dbReference>
<dbReference type="EMBL" id="MCGR01000051">
    <property type="protein sequence ID" value="ORY72595.1"/>
    <property type="molecule type" value="Genomic_DNA"/>
</dbReference>
<dbReference type="OrthoDB" id="8117402at2759"/>
<evidence type="ECO:0000256" key="4">
    <source>
        <dbReference type="ARBA" id="ARBA00022833"/>
    </source>
</evidence>
<accession>A0A1Y2EP15</accession>
<dbReference type="STRING" id="106004.A0A1Y2EP15"/>
<dbReference type="GO" id="GO:0000978">
    <property type="term" value="F:RNA polymerase II cis-regulatory region sequence-specific DNA binding"/>
    <property type="evidence" value="ECO:0007669"/>
    <property type="project" value="TreeGrafter"/>
</dbReference>
<dbReference type="InterPro" id="IPR050329">
    <property type="entry name" value="GLI_C2H2-zinc-finger"/>
</dbReference>
<keyword evidence="1" id="KW-0479">Metal-binding</keyword>
<dbReference type="InParanoid" id="A0A1Y2EP15"/>
<dbReference type="InterPro" id="IPR036236">
    <property type="entry name" value="Znf_C2H2_sf"/>
</dbReference>
<dbReference type="InterPro" id="IPR013087">
    <property type="entry name" value="Znf_C2H2_type"/>
</dbReference>
<feature type="compositionally biased region" description="Low complexity" evidence="8">
    <location>
        <begin position="642"/>
        <end position="655"/>
    </location>
</feature>
<feature type="region of interest" description="Disordered" evidence="8">
    <location>
        <begin position="600"/>
        <end position="739"/>
    </location>
</feature>
<evidence type="ECO:0000256" key="3">
    <source>
        <dbReference type="ARBA" id="ARBA00022771"/>
    </source>
</evidence>
<sequence>MAYYLSNDYESTYYPASTEDPSLATSFGIDSSIYPPSGNATNITQPLSSTAYESPRSVPSAPIYDPDSPFNSSIIPVRSVGRDGRLKNKLMGVGTEGGYLTSPLILGGKRMGNSGTSSVGGGATPEISIDSPASVAMTPGDSFASIHDGSTSSSMRASSSLGAGSGIGMGISGMTGELGFQGEGTPRARSRTTGAEYTSYESMPSTMGRSQSNGATTTNGGGAPAGMGSPTKFVEHRFPKSPPLAAQPPPPATGRRPKKNLTVKVLNKARSCSALSPSSAQAQYPNEPLTPVSAHSTNFMIPGVPYNSPIDADLAAQQAEPGIMPFSFADLYNFGLAVDSVEEIDPRKSPFQFANDLLNAEGNQGNSGGLGIGIGLGMGPNGGYQEEHDYNLLHSLPTPYLAHGSGFSSPATSYLSDVSPDMGVYNHHSPGQLSSASMLSAPSMESVLSLPPPANAGRQPCSPYNAPAGIAQGGPTETAMDPALLSPQGPPMQHRQLSSTSAYGPSAKYAYPTRYVQQQPGQQPQQAPPMTWANSVPPGSQAQHQHQQFVAQSNDYVGQVNHTIDTSLFIPPYQSRANADAYERNLEAFDDMYERYSGSTSVFATPGKRGRAVDDEEDEDYDDASGDYVPGGRRSGGGAGGKAAAASGTSTPGATTHKRLRTVASAPCLPTRRMRPGPKPKVNKSPGQQHESVFSARHLSPPPLPTLRRGSSPYHSDGSPVLGGAGSDDEDGEGGTRGSLPKEVIQSLYEGVPSHVENGVKVPKRYICLMEGCDRTFPRKSAIESHIQTHLEDKPFVCPQPDCDASFVRQHDLRRHERIHSGNKPFPCPCGKGFARGDALARHRARGICSGSLVPRRM</sequence>
<dbReference type="PANTHER" id="PTHR19818">
    <property type="entry name" value="ZINC FINGER PROTEIN ZIC AND GLI"/>
    <property type="match status" value="1"/>
</dbReference>
<reference evidence="10 11" key="1">
    <citation type="submission" date="2016-07" db="EMBL/GenBank/DDBJ databases">
        <title>Pervasive Adenine N6-methylation of Active Genes in Fungi.</title>
        <authorList>
            <consortium name="DOE Joint Genome Institute"/>
            <person name="Mondo S.J."/>
            <person name="Dannebaum R.O."/>
            <person name="Kuo R.C."/>
            <person name="Labutti K."/>
            <person name="Haridas S."/>
            <person name="Kuo A."/>
            <person name="Salamov A."/>
            <person name="Ahrendt S.R."/>
            <person name="Lipzen A."/>
            <person name="Sullivan W."/>
            <person name="Andreopoulos W.B."/>
            <person name="Clum A."/>
            <person name="Lindquist E."/>
            <person name="Daum C."/>
            <person name="Ramamoorthy G.K."/>
            <person name="Gryganskyi A."/>
            <person name="Culley D."/>
            <person name="Magnuson J.K."/>
            <person name="James T.Y."/>
            <person name="O'Malley M.A."/>
            <person name="Stajich J.E."/>
            <person name="Spatafora J.W."/>
            <person name="Visel A."/>
            <person name="Grigoriev I.V."/>
        </authorList>
    </citation>
    <scope>NUCLEOTIDE SEQUENCE [LARGE SCALE GENOMIC DNA]</scope>
    <source>
        <strain evidence="10 11">62-1032</strain>
    </source>
</reference>
<dbReference type="Gene3D" id="3.30.160.60">
    <property type="entry name" value="Classic Zinc Finger"/>
    <property type="match status" value="3"/>
</dbReference>
<feature type="compositionally biased region" description="Low complexity" evidence="8">
    <location>
        <begin position="518"/>
        <end position="529"/>
    </location>
</feature>
<keyword evidence="5" id="KW-0805">Transcription regulation</keyword>
<keyword evidence="3 7" id="KW-0863">Zinc-finger</keyword>
<evidence type="ECO:0000256" key="5">
    <source>
        <dbReference type="ARBA" id="ARBA00023015"/>
    </source>
</evidence>
<dbReference type="Pfam" id="PF00096">
    <property type="entry name" value="zf-C2H2"/>
    <property type="match status" value="2"/>
</dbReference>
<feature type="domain" description="C2H2-type" evidence="9">
    <location>
        <begin position="796"/>
        <end position="825"/>
    </location>
</feature>
<feature type="domain" description="C2H2-type" evidence="9">
    <location>
        <begin position="766"/>
        <end position="795"/>
    </location>
</feature>
<evidence type="ECO:0000256" key="8">
    <source>
        <dbReference type="SAM" id="MobiDB-lite"/>
    </source>
</evidence>
<dbReference type="PROSITE" id="PS50157">
    <property type="entry name" value="ZINC_FINGER_C2H2_2"/>
    <property type="match status" value="2"/>
</dbReference>
<dbReference type="Proteomes" id="UP000193467">
    <property type="component" value="Unassembled WGS sequence"/>
</dbReference>
<dbReference type="PROSITE" id="PS00028">
    <property type="entry name" value="ZINC_FINGER_C2H2_1"/>
    <property type="match status" value="2"/>
</dbReference>
<feature type="compositionally biased region" description="Basic residues" evidence="8">
    <location>
        <begin position="672"/>
        <end position="682"/>
    </location>
</feature>
<feature type="compositionally biased region" description="Polar residues" evidence="8">
    <location>
        <begin position="191"/>
        <end position="211"/>
    </location>
</feature>
<protein>
    <recommendedName>
        <fullName evidence="9">C2H2-type domain-containing protein</fullName>
    </recommendedName>
</protein>
<keyword evidence="2" id="KW-0677">Repeat</keyword>
<evidence type="ECO:0000313" key="10">
    <source>
        <dbReference type="EMBL" id="ORY72595.1"/>
    </source>
</evidence>
<gene>
    <name evidence="10" type="ORF">BCR35DRAFT_282056</name>
</gene>
<keyword evidence="4" id="KW-0862">Zinc</keyword>
<organism evidence="10 11">
    <name type="scientific">Leucosporidium creatinivorum</name>
    <dbReference type="NCBI Taxonomy" id="106004"/>
    <lineage>
        <taxon>Eukaryota</taxon>
        <taxon>Fungi</taxon>
        <taxon>Dikarya</taxon>
        <taxon>Basidiomycota</taxon>
        <taxon>Pucciniomycotina</taxon>
        <taxon>Microbotryomycetes</taxon>
        <taxon>Leucosporidiales</taxon>
        <taxon>Leucosporidium</taxon>
    </lineage>
</organism>
<evidence type="ECO:0000256" key="7">
    <source>
        <dbReference type="PROSITE-ProRule" id="PRU00042"/>
    </source>
</evidence>